<keyword evidence="2" id="KW-0521">NADP</keyword>
<dbReference type="InterPro" id="IPR020471">
    <property type="entry name" value="AKR"/>
</dbReference>
<dbReference type="GO" id="GO:0016616">
    <property type="term" value="F:oxidoreductase activity, acting on the CH-OH group of donors, NAD or NADP as acceptor"/>
    <property type="evidence" value="ECO:0007669"/>
    <property type="project" value="UniProtKB-ARBA"/>
</dbReference>
<organism evidence="8 9">
    <name type="scientific">Collinsella tanakaei</name>
    <dbReference type="NCBI Taxonomy" id="626935"/>
    <lineage>
        <taxon>Bacteria</taxon>
        <taxon>Bacillati</taxon>
        <taxon>Actinomycetota</taxon>
        <taxon>Coriobacteriia</taxon>
        <taxon>Coriobacteriales</taxon>
        <taxon>Coriobacteriaceae</taxon>
        <taxon>Collinsella</taxon>
    </lineage>
</organism>
<evidence type="ECO:0000256" key="6">
    <source>
        <dbReference type="PIRSR" id="PIRSR000097-3"/>
    </source>
</evidence>
<evidence type="ECO:0000256" key="1">
    <source>
        <dbReference type="ARBA" id="ARBA00007905"/>
    </source>
</evidence>
<feature type="binding site" evidence="5">
    <location>
        <position position="113"/>
    </location>
    <ligand>
        <name>substrate</name>
    </ligand>
</feature>
<name>A0A3E4QT63_9ACTN</name>
<evidence type="ECO:0000313" key="8">
    <source>
        <dbReference type="EMBL" id="RGL10380.1"/>
    </source>
</evidence>
<proteinExistence type="inferred from homology"/>
<dbReference type="PIRSF" id="PIRSF000097">
    <property type="entry name" value="AKR"/>
    <property type="match status" value="1"/>
</dbReference>
<dbReference type="EMBL" id="QSRJ01000005">
    <property type="protein sequence ID" value="RGL10380.1"/>
    <property type="molecule type" value="Genomic_DNA"/>
</dbReference>
<dbReference type="FunFam" id="3.20.20.100:FF:000002">
    <property type="entry name" value="2,5-diketo-D-gluconic acid reductase A"/>
    <property type="match status" value="1"/>
</dbReference>
<evidence type="ECO:0000256" key="3">
    <source>
        <dbReference type="ARBA" id="ARBA00023002"/>
    </source>
</evidence>
<dbReference type="Gene3D" id="3.20.20.100">
    <property type="entry name" value="NADP-dependent oxidoreductase domain"/>
    <property type="match status" value="1"/>
</dbReference>
<dbReference type="PROSITE" id="PS00062">
    <property type="entry name" value="ALDOKETO_REDUCTASE_2"/>
    <property type="match status" value="1"/>
</dbReference>
<dbReference type="SUPFAM" id="SSF51430">
    <property type="entry name" value="NAD(P)-linked oxidoreductase"/>
    <property type="match status" value="1"/>
</dbReference>
<comment type="similarity">
    <text evidence="1">Belongs to the aldo/keto reductase family.</text>
</comment>
<dbReference type="PROSITE" id="PS00798">
    <property type="entry name" value="ALDOKETO_REDUCTASE_1"/>
    <property type="match status" value="1"/>
</dbReference>
<dbReference type="InterPro" id="IPR023210">
    <property type="entry name" value="NADP_OxRdtase_dom"/>
</dbReference>
<feature type="active site" description="Proton donor" evidence="4">
    <location>
        <position position="56"/>
    </location>
</feature>
<feature type="site" description="Lowers pKa of active site Tyr" evidence="6">
    <location>
        <position position="80"/>
    </location>
</feature>
<dbReference type="InterPro" id="IPR018170">
    <property type="entry name" value="Aldo/ket_reductase_CS"/>
</dbReference>
<gene>
    <name evidence="8" type="ORF">DXC81_04925</name>
</gene>
<dbReference type="RefSeq" id="WP_117679448.1">
    <property type="nucleotide sequence ID" value="NZ_QSRJ01000005.1"/>
</dbReference>
<feature type="domain" description="NADP-dependent oxidoreductase" evidence="7">
    <location>
        <begin position="23"/>
        <end position="265"/>
    </location>
</feature>
<evidence type="ECO:0000256" key="2">
    <source>
        <dbReference type="ARBA" id="ARBA00022857"/>
    </source>
</evidence>
<evidence type="ECO:0000256" key="5">
    <source>
        <dbReference type="PIRSR" id="PIRSR000097-2"/>
    </source>
</evidence>
<dbReference type="PRINTS" id="PR00069">
    <property type="entry name" value="ALDKETRDTASE"/>
</dbReference>
<dbReference type="AlphaFoldDB" id="A0A3E4QT63"/>
<protein>
    <submittedName>
        <fullName evidence="8">Aldo/keto reductase</fullName>
    </submittedName>
</protein>
<dbReference type="PANTHER" id="PTHR43827">
    <property type="entry name" value="2,5-DIKETO-D-GLUCONIC ACID REDUCTASE"/>
    <property type="match status" value="1"/>
</dbReference>
<evidence type="ECO:0000259" key="7">
    <source>
        <dbReference type="Pfam" id="PF00248"/>
    </source>
</evidence>
<dbReference type="Pfam" id="PF00248">
    <property type="entry name" value="Aldo_ket_red"/>
    <property type="match status" value="1"/>
</dbReference>
<sequence length="293" mass="32386">MEKRFDESVPSLRLAGGVDIPQIGFGTFKIPACDTQRAVEEALALGYRHVDTAAAYNNEEGVGAALKALGKEDEVFVTTKLRNADQGYESAMRAFEESRAKLGVDIVDLYLIHWPAPSQDRYVDAWRALIELRDQGAVRAIGVSNFMREHLERIELESGQLPCINQIESHPGYWQPDLEEYCVSKGIAIEAYSPLGHGGDMASAPAVHAAERLGVTPAQVVLRWHLQKGHVFIPKSTHVDRMRANLDVLGFELGVDDIAALDGLDADENRCGNDPYTFDRPQTLEDMLSRGNL</sequence>
<evidence type="ECO:0000313" key="9">
    <source>
        <dbReference type="Proteomes" id="UP000260943"/>
    </source>
</evidence>
<accession>A0A3E4QT63</accession>
<comment type="caution">
    <text evidence="8">The sequence shown here is derived from an EMBL/GenBank/DDBJ whole genome shotgun (WGS) entry which is preliminary data.</text>
</comment>
<dbReference type="Proteomes" id="UP000260943">
    <property type="component" value="Unassembled WGS sequence"/>
</dbReference>
<evidence type="ECO:0000256" key="4">
    <source>
        <dbReference type="PIRSR" id="PIRSR000097-1"/>
    </source>
</evidence>
<dbReference type="PROSITE" id="PS00063">
    <property type="entry name" value="ALDOKETO_REDUCTASE_3"/>
    <property type="match status" value="1"/>
</dbReference>
<keyword evidence="3" id="KW-0560">Oxidoreductase</keyword>
<reference evidence="8 9" key="1">
    <citation type="submission" date="2018-08" db="EMBL/GenBank/DDBJ databases">
        <title>A genome reference for cultivated species of the human gut microbiota.</title>
        <authorList>
            <person name="Zou Y."/>
            <person name="Xue W."/>
            <person name="Luo G."/>
        </authorList>
    </citation>
    <scope>NUCLEOTIDE SEQUENCE [LARGE SCALE GENOMIC DNA]</scope>
    <source>
        <strain evidence="8 9">TF08-14</strain>
    </source>
</reference>
<dbReference type="InterPro" id="IPR036812">
    <property type="entry name" value="NAD(P)_OxRdtase_dom_sf"/>
</dbReference>
<dbReference type="PANTHER" id="PTHR43827:SF3">
    <property type="entry name" value="NADP-DEPENDENT OXIDOREDUCTASE DOMAIN-CONTAINING PROTEIN"/>
    <property type="match status" value="1"/>
</dbReference>